<reference evidence="2 3" key="1">
    <citation type="submission" date="2018-01" db="EMBL/GenBank/DDBJ databases">
        <authorList>
            <person name="Clerissi C."/>
        </authorList>
    </citation>
    <scope>NUCLEOTIDE SEQUENCE [LARGE SCALE GENOMIC DNA]</scope>
    <source>
        <strain evidence="2">Cupriavidus taiwanensis STM 6082</strain>
    </source>
</reference>
<gene>
    <name evidence="2" type="ORF">CBM2605_B100404</name>
</gene>
<evidence type="ECO:0000256" key="1">
    <source>
        <dbReference type="SAM" id="MobiDB-lite"/>
    </source>
</evidence>
<dbReference type="Proteomes" id="UP000256710">
    <property type="component" value="Unassembled WGS sequence"/>
</dbReference>
<proteinExistence type="predicted"/>
<keyword evidence="3" id="KW-1185">Reference proteome</keyword>
<organism evidence="2 3">
    <name type="scientific">Cupriavidus neocaledonicus</name>
    <dbReference type="NCBI Taxonomy" id="1040979"/>
    <lineage>
        <taxon>Bacteria</taxon>
        <taxon>Pseudomonadati</taxon>
        <taxon>Pseudomonadota</taxon>
        <taxon>Betaproteobacteria</taxon>
        <taxon>Burkholderiales</taxon>
        <taxon>Burkholderiaceae</taxon>
        <taxon>Cupriavidus</taxon>
    </lineage>
</organism>
<name>A0ABY1V6T3_9BURK</name>
<evidence type="ECO:0000313" key="2">
    <source>
        <dbReference type="EMBL" id="SOZ38453.1"/>
    </source>
</evidence>
<sequence>MTGGPIRNGHRTPAFAGPGRGAGKVSLISPRRLRCPPARNSPTV</sequence>
<dbReference type="EMBL" id="OFTC01000033">
    <property type="protein sequence ID" value="SOZ38453.1"/>
    <property type="molecule type" value="Genomic_DNA"/>
</dbReference>
<accession>A0ABY1V6T3</accession>
<feature type="region of interest" description="Disordered" evidence="1">
    <location>
        <begin position="1"/>
        <end position="44"/>
    </location>
</feature>
<evidence type="ECO:0000313" key="3">
    <source>
        <dbReference type="Proteomes" id="UP000256710"/>
    </source>
</evidence>
<comment type="caution">
    <text evidence="2">The sequence shown here is derived from an EMBL/GenBank/DDBJ whole genome shotgun (WGS) entry which is preliminary data.</text>
</comment>
<protein>
    <submittedName>
        <fullName evidence="2">Uncharacterized protein</fullName>
    </submittedName>
</protein>